<accession>A0AAD5TC80</accession>
<dbReference type="CDD" id="cd05403">
    <property type="entry name" value="NT_KNTase_like"/>
    <property type="match status" value="1"/>
</dbReference>
<feature type="compositionally biased region" description="Low complexity" evidence="1">
    <location>
        <begin position="95"/>
        <end position="105"/>
    </location>
</feature>
<keyword evidence="4" id="KW-1185">Reference proteome</keyword>
<dbReference type="Gene3D" id="3.30.460.10">
    <property type="entry name" value="Beta Polymerase, domain 2"/>
    <property type="match status" value="1"/>
</dbReference>
<reference evidence="3" key="1">
    <citation type="submission" date="2020-05" db="EMBL/GenBank/DDBJ databases">
        <title>Phylogenomic resolution of chytrid fungi.</title>
        <authorList>
            <person name="Stajich J.E."/>
            <person name="Amses K."/>
            <person name="Simmons R."/>
            <person name="Seto K."/>
            <person name="Myers J."/>
            <person name="Bonds A."/>
            <person name="Quandt C.A."/>
            <person name="Barry K."/>
            <person name="Liu P."/>
            <person name="Grigoriev I."/>
            <person name="Longcore J.E."/>
            <person name="James T.Y."/>
        </authorList>
    </citation>
    <scope>NUCLEOTIDE SEQUENCE</scope>
    <source>
        <strain evidence="3">JEL0513</strain>
    </source>
</reference>
<gene>
    <name evidence="3" type="ORF">HK100_005046</name>
</gene>
<sequence>MNPENITALKPVECICCPTTTCVAAPFDGAIRRLVFDLHAEFGADLLAILVTGSLVTGNFHINSDIDLFAIIKQHKRQRRLFQLSPSDFIPPPSTTSGSSTPVGSQSASTVTISYGAPRAIQCEVFINPFHRMKEEIAALEDPSVNAWRLGHVLYEVFFNDTNVNGNDDGHNSQDIQNPASYLKAFATQTHEAGKPNGTTWTNFKRDMTRYMLMDGLLDAWDAIEAGDAASGSIMISRGLTMALDALYESRGWWGVKPKKRLLDLKENKQLYDIKANPSPLSSSLLPTNNDARRALQLSRRIARDDLELVERFKALKTLVALVVEPLGGEMEDWVTDWESTD</sequence>
<feature type="region of interest" description="Disordered" evidence="1">
    <location>
        <begin position="86"/>
        <end position="105"/>
    </location>
</feature>
<evidence type="ECO:0000313" key="4">
    <source>
        <dbReference type="Proteomes" id="UP001211907"/>
    </source>
</evidence>
<feature type="domain" description="Polymerase nucleotidyl transferase" evidence="2">
    <location>
        <begin position="48"/>
        <end position="80"/>
    </location>
</feature>
<name>A0AAD5TC80_9FUNG</name>
<dbReference type="AlphaFoldDB" id="A0AAD5TC80"/>
<dbReference type="EMBL" id="JADGJH010000024">
    <property type="protein sequence ID" value="KAJ3141948.1"/>
    <property type="molecule type" value="Genomic_DNA"/>
</dbReference>
<proteinExistence type="predicted"/>
<evidence type="ECO:0000259" key="2">
    <source>
        <dbReference type="Pfam" id="PF01909"/>
    </source>
</evidence>
<evidence type="ECO:0000313" key="3">
    <source>
        <dbReference type="EMBL" id="KAJ3141948.1"/>
    </source>
</evidence>
<organism evidence="3 4">
    <name type="scientific">Physocladia obscura</name>
    <dbReference type="NCBI Taxonomy" id="109957"/>
    <lineage>
        <taxon>Eukaryota</taxon>
        <taxon>Fungi</taxon>
        <taxon>Fungi incertae sedis</taxon>
        <taxon>Chytridiomycota</taxon>
        <taxon>Chytridiomycota incertae sedis</taxon>
        <taxon>Chytridiomycetes</taxon>
        <taxon>Chytridiales</taxon>
        <taxon>Chytriomycetaceae</taxon>
        <taxon>Physocladia</taxon>
    </lineage>
</organism>
<protein>
    <recommendedName>
        <fullName evidence="2">Polymerase nucleotidyl transferase domain-containing protein</fullName>
    </recommendedName>
</protein>
<dbReference type="Pfam" id="PF01909">
    <property type="entry name" value="NTP_transf_2"/>
    <property type="match status" value="1"/>
</dbReference>
<comment type="caution">
    <text evidence="3">The sequence shown here is derived from an EMBL/GenBank/DDBJ whole genome shotgun (WGS) entry which is preliminary data.</text>
</comment>
<dbReference type="InterPro" id="IPR002934">
    <property type="entry name" value="Polymerase_NTP_transf_dom"/>
</dbReference>
<dbReference type="SUPFAM" id="SSF81301">
    <property type="entry name" value="Nucleotidyltransferase"/>
    <property type="match status" value="1"/>
</dbReference>
<dbReference type="InterPro" id="IPR043519">
    <property type="entry name" value="NT_sf"/>
</dbReference>
<dbReference type="Proteomes" id="UP001211907">
    <property type="component" value="Unassembled WGS sequence"/>
</dbReference>
<evidence type="ECO:0000256" key="1">
    <source>
        <dbReference type="SAM" id="MobiDB-lite"/>
    </source>
</evidence>
<dbReference type="GO" id="GO:0016779">
    <property type="term" value="F:nucleotidyltransferase activity"/>
    <property type="evidence" value="ECO:0007669"/>
    <property type="project" value="InterPro"/>
</dbReference>